<reference evidence="1 2" key="1">
    <citation type="submission" date="2019-05" db="EMBL/GenBank/DDBJ databases">
        <title>Mikania micrantha, genome provides insights into the molecular mechanism of rapid growth.</title>
        <authorList>
            <person name="Liu B."/>
        </authorList>
    </citation>
    <scope>NUCLEOTIDE SEQUENCE [LARGE SCALE GENOMIC DNA]</scope>
    <source>
        <strain evidence="1">NLD-2019</strain>
        <tissue evidence="1">Leaf</tissue>
    </source>
</reference>
<evidence type="ECO:0000313" key="2">
    <source>
        <dbReference type="Proteomes" id="UP000326396"/>
    </source>
</evidence>
<organism evidence="1 2">
    <name type="scientific">Mikania micrantha</name>
    <name type="common">bitter vine</name>
    <dbReference type="NCBI Taxonomy" id="192012"/>
    <lineage>
        <taxon>Eukaryota</taxon>
        <taxon>Viridiplantae</taxon>
        <taxon>Streptophyta</taxon>
        <taxon>Embryophyta</taxon>
        <taxon>Tracheophyta</taxon>
        <taxon>Spermatophyta</taxon>
        <taxon>Magnoliopsida</taxon>
        <taxon>eudicotyledons</taxon>
        <taxon>Gunneridae</taxon>
        <taxon>Pentapetalae</taxon>
        <taxon>asterids</taxon>
        <taxon>campanulids</taxon>
        <taxon>Asterales</taxon>
        <taxon>Asteraceae</taxon>
        <taxon>Asteroideae</taxon>
        <taxon>Heliantheae alliance</taxon>
        <taxon>Eupatorieae</taxon>
        <taxon>Mikania</taxon>
    </lineage>
</organism>
<dbReference type="AlphaFoldDB" id="A0A5N6P623"/>
<proteinExistence type="predicted"/>
<sequence length="107" mass="12724">MEFGNFGRVFRWWKQMFVRRKMKQKREEENNFFCMKSDEIDQITAPPHPSRTATRCLRGLRVPRRNSGISDIFHASRTTEESQAHLRDSVSYTVFAHVHHFSPTINL</sequence>
<comment type="caution">
    <text evidence="1">The sequence shown here is derived from an EMBL/GenBank/DDBJ whole genome shotgun (WGS) entry which is preliminary data.</text>
</comment>
<accession>A0A5N6P623</accession>
<gene>
    <name evidence="1" type="ORF">E3N88_12167</name>
</gene>
<dbReference type="EMBL" id="SZYD01000006">
    <property type="protein sequence ID" value="KAD5960695.1"/>
    <property type="molecule type" value="Genomic_DNA"/>
</dbReference>
<protein>
    <submittedName>
        <fullName evidence="1">Uncharacterized protein</fullName>
    </submittedName>
</protein>
<name>A0A5N6P623_9ASTR</name>
<dbReference type="Proteomes" id="UP000326396">
    <property type="component" value="Linkage Group LG14"/>
</dbReference>
<keyword evidence="2" id="KW-1185">Reference proteome</keyword>
<evidence type="ECO:0000313" key="1">
    <source>
        <dbReference type="EMBL" id="KAD5960695.1"/>
    </source>
</evidence>